<dbReference type="EMBL" id="JAYMYQ010000002">
    <property type="protein sequence ID" value="KAK7350961.1"/>
    <property type="molecule type" value="Genomic_DNA"/>
</dbReference>
<protein>
    <submittedName>
        <fullName evidence="1">Uncharacterized protein</fullName>
    </submittedName>
</protein>
<dbReference type="AlphaFoldDB" id="A0AAN9QXM9"/>
<comment type="caution">
    <text evidence="1">The sequence shown here is derived from an EMBL/GenBank/DDBJ whole genome shotgun (WGS) entry which is preliminary data.</text>
</comment>
<gene>
    <name evidence="1" type="ORF">VNO77_10048</name>
</gene>
<proteinExistence type="predicted"/>
<reference evidence="1 2" key="1">
    <citation type="submission" date="2024-01" db="EMBL/GenBank/DDBJ databases">
        <title>The genomes of 5 underutilized Papilionoideae crops provide insights into root nodulation and disease resistanc.</title>
        <authorList>
            <person name="Jiang F."/>
        </authorList>
    </citation>
    <scope>NUCLEOTIDE SEQUENCE [LARGE SCALE GENOMIC DNA]</scope>
    <source>
        <strain evidence="1">LVBAO_FW01</strain>
        <tissue evidence="1">Leaves</tissue>
    </source>
</reference>
<evidence type="ECO:0000313" key="2">
    <source>
        <dbReference type="Proteomes" id="UP001367508"/>
    </source>
</evidence>
<accession>A0AAN9QXM9</accession>
<sequence length="108" mass="12374">MLSADGFTRLMPLFHRCHLNESSKSHQVNCLSYCPLPQSVPCIDPYKTRSSLEEVGTPFLRIDAIQPSLYTLEIVPVRLVLELQTKFTHLSIYENHVMNLISQSKILM</sequence>
<evidence type="ECO:0000313" key="1">
    <source>
        <dbReference type="EMBL" id="KAK7350961.1"/>
    </source>
</evidence>
<name>A0AAN9QXM9_CANGL</name>
<organism evidence="1 2">
    <name type="scientific">Canavalia gladiata</name>
    <name type="common">Sword bean</name>
    <name type="synonym">Dolichos gladiatus</name>
    <dbReference type="NCBI Taxonomy" id="3824"/>
    <lineage>
        <taxon>Eukaryota</taxon>
        <taxon>Viridiplantae</taxon>
        <taxon>Streptophyta</taxon>
        <taxon>Embryophyta</taxon>
        <taxon>Tracheophyta</taxon>
        <taxon>Spermatophyta</taxon>
        <taxon>Magnoliopsida</taxon>
        <taxon>eudicotyledons</taxon>
        <taxon>Gunneridae</taxon>
        <taxon>Pentapetalae</taxon>
        <taxon>rosids</taxon>
        <taxon>fabids</taxon>
        <taxon>Fabales</taxon>
        <taxon>Fabaceae</taxon>
        <taxon>Papilionoideae</taxon>
        <taxon>50 kb inversion clade</taxon>
        <taxon>NPAAA clade</taxon>
        <taxon>indigoferoid/millettioid clade</taxon>
        <taxon>Phaseoleae</taxon>
        <taxon>Canavalia</taxon>
    </lineage>
</organism>
<keyword evidence="2" id="KW-1185">Reference proteome</keyword>
<dbReference type="Proteomes" id="UP001367508">
    <property type="component" value="Unassembled WGS sequence"/>
</dbReference>